<accession>A0A2A2ARX7</accession>
<evidence type="ECO:0000313" key="2">
    <source>
        <dbReference type="EMBL" id="PAT41345.1"/>
    </source>
</evidence>
<feature type="signal peptide" evidence="1">
    <location>
        <begin position="1"/>
        <end position="24"/>
    </location>
</feature>
<dbReference type="Proteomes" id="UP000218439">
    <property type="component" value="Unassembled WGS sequence"/>
</dbReference>
<sequence>MHFLACSAALAALLGSAVCAPVHAQERPAAPAKPAPLTADEIALVQAQMSESSPYQRYKLLLLTYENAYRAALLDRCAASAALRDGSIVWEPAAYSALQADAEALRERMGPGMQPALYRLQMPGHLWAWRHTPPSERQALQATWRSPAHQQALEVASTLEMLQSWLDAQSAFGFNVLTGEAFALTPIVLKAQLKASGHEAAARQAIAQAAPELLADWERVGSSPAQHSGQDQAWLAMLMAQLRKHAQAIVQDGGLLAAVRASDPGLAIEQGDYSQWLDVATQARALPPADTAQCKALGSMPLSGPHDPQALAAARCALLPAPADTAAAQRMTRRMRPADYAPQTSRWLCAPPAQG</sequence>
<comment type="caution">
    <text evidence="2">The sequence shown here is derived from an EMBL/GenBank/DDBJ whole genome shotgun (WGS) entry which is preliminary data.</text>
</comment>
<feature type="chain" id="PRO_5012606856" evidence="1">
    <location>
        <begin position="25"/>
        <end position="355"/>
    </location>
</feature>
<evidence type="ECO:0000313" key="3">
    <source>
        <dbReference type="Proteomes" id="UP000218439"/>
    </source>
</evidence>
<keyword evidence="1" id="KW-0732">Signal</keyword>
<reference evidence="2 3" key="1">
    <citation type="submission" date="2017-08" db="EMBL/GenBank/DDBJ databases">
        <title>WGS of Clinical strains of the CDC Group NO-1 linked to zoonotic infections in humans.</title>
        <authorList>
            <person name="Bernier A.-M."/>
            <person name="Bernard K."/>
        </authorList>
    </citation>
    <scope>NUCLEOTIDE SEQUENCE [LARGE SCALE GENOMIC DNA]</scope>
    <source>
        <strain evidence="2 3">NML120219</strain>
    </source>
</reference>
<protein>
    <submittedName>
        <fullName evidence="2">Uncharacterized protein</fullName>
    </submittedName>
</protein>
<evidence type="ECO:0000256" key="1">
    <source>
        <dbReference type="SAM" id="SignalP"/>
    </source>
</evidence>
<proteinExistence type="predicted"/>
<dbReference type="EMBL" id="NSJE01000026">
    <property type="protein sequence ID" value="PAT41345.1"/>
    <property type="molecule type" value="Genomic_DNA"/>
</dbReference>
<organism evidence="2 3">
    <name type="scientific">Vandammella animalimorsus</name>
    <dbReference type="NCBI Taxonomy" id="2029117"/>
    <lineage>
        <taxon>Bacteria</taxon>
        <taxon>Pseudomonadati</taxon>
        <taxon>Pseudomonadota</taxon>
        <taxon>Betaproteobacteria</taxon>
        <taxon>Burkholderiales</taxon>
        <taxon>Comamonadaceae</taxon>
        <taxon>Vandammella</taxon>
    </lineage>
</organism>
<gene>
    <name evidence="2" type="ORF">CK621_12870</name>
</gene>
<dbReference type="AlphaFoldDB" id="A0A2A2ARX7"/>
<name>A0A2A2ARX7_9BURK</name>